<reference evidence="1 2" key="1">
    <citation type="submission" date="2019-02" db="EMBL/GenBank/DDBJ databases">
        <title>Deep-cultivation of Planctomycetes and their phenomic and genomic characterization uncovers novel biology.</title>
        <authorList>
            <person name="Wiegand S."/>
            <person name="Jogler M."/>
            <person name="Boedeker C."/>
            <person name="Pinto D."/>
            <person name="Vollmers J."/>
            <person name="Rivas-Marin E."/>
            <person name="Kohn T."/>
            <person name="Peeters S.H."/>
            <person name="Heuer A."/>
            <person name="Rast P."/>
            <person name="Oberbeckmann S."/>
            <person name="Bunk B."/>
            <person name="Jeske O."/>
            <person name="Meyerdierks A."/>
            <person name="Storesund J.E."/>
            <person name="Kallscheuer N."/>
            <person name="Luecker S."/>
            <person name="Lage O.M."/>
            <person name="Pohl T."/>
            <person name="Merkel B.J."/>
            <person name="Hornburger P."/>
            <person name="Mueller R.-W."/>
            <person name="Bruemmer F."/>
            <person name="Labrenz M."/>
            <person name="Spormann A.M."/>
            <person name="Op den Camp H."/>
            <person name="Overmann J."/>
            <person name="Amann R."/>
            <person name="Jetten M.S.M."/>
            <person name="Mascher T."/>
            <person name="Medema M.H."/>
            <person name="Devos D.P."/>
            <person name="Kaster A.-K."/>
            <person name="Ovreas L."/>
            <person name="Rohde M."/>
            <person name="Galperin M.Y."/>
            <person name="Jogler C."/>
        </authorList>
    </citation>
    <scope>NUCLEOTIDE SEQUENCE [LARGE SCALE GENOMIC DNA]</scope>
    <source>
        <strain evidence="1 2">ElP</strain>
    </source>
</reference>
<accession>A0A518H456</accession>
<proteinExistence type="predicted"/>
<organism evidence="1 2">
    <name type="scientific">Tautonia plasticadhaerens</name>
    <dbReference type="NCBI Taxonomy" id="2527974"/>
    <lineage>
        <taxon>Bacteria</taxon>
        <taxon>Pseudomonadati</taxon>
        <taxon>Planctomycetota</taxon>
        <taxon>Planctomycetia</taxon>
        <taxon>Isosphaerales</taxon>
        <taxon>Isosphaeraceae</taxon>
        <taxon>Tautonia</taxon>
    </lineage>
</organism>
<keyword evidence="2" id="KW-1185">Reference proteome</keyword>
<sequence>MDENLNLHTEIRRLFFRKNGRARALHTVEMGLISYEEARFLGTHRAGKKRITRKTKEMILEARRRGR</sequence>
<gene>
    <name evidence="1" type="ORF">ElP_35450</name>
</gene>
<protein>
    <submittedName>
        <fullName evidence="1">Uncharacterized protein</fullName>
    </submittedName>
</protein>
<name>A0A518H456_9BACT</name>
<dbReference type="EMBL" id="CP036426">
    <property type="protein sequence ID" value="QDV35641.1"/>
    <property type="molecule type" value="Genomic_DNA"/>
</dbReference>
<dbReference type="Proteomes" id="UP000317835">
    <property type="component" value="Chromosome"/>
</dbReference>
<evidence type="ECO:0000313" key="2">
    <source>
        <dbReference type="Proteomes" id="UP000317835"/>
    </source>
</evidence>
<dbReference type="KEGG" id="tpla:ElP_35450"/>
<evidence type="ECO:0000313" key="1">
    <source>
        <dbReference type="EMBL" id="QDV35641.1"/>
    </source>
</evidence>
<dbReference type="RefSeq" id="WP_145271357.1">
    <property type="nucleotide sequence ID" value="NZ_CP036426.1"/>
</dbReference>
<dbReference type="AlphaFoldDB" id="A0A518H456"/>